<accession>A0ABN3NAJ8</accession>
<dbReference type="Proteomes" id="UP001499978">
    <property type="component" value="Unassembled WGS sequence"/>
</dbReference>
<proteinExistence type="inferred from homology"/>
<dbReference type="EMBL" id="BAAARY010000003">
    <property type="protein sequence ID" value="GAA2516160.1"/>
    <property type="molecule type" value="Genomic_DNA"/>
</dbReference>
<keyword evidence="5" id="KW-1185">Reference proteome</keyword>
<protein>
    <submittedName>
        <fullName evidence="4">Flagellar hook assembly protein FlgD</fullName>
    </submittedName>
</protein>
<keyword evidence="4" id="KW-0966">Cell projection</keyword>
<reference evidence="4 5" key="1">
    <citation type="journal article" date="2019" name="Int. J. Syst. Evol. Microbiol.">
        <title>The Global Catalogue of Microorganisms (GCM) 10K type strain sequencing project: providing services to taxonomists for standard genome sequencing and annotation.</title>
        <authorList>
            <consortium name="The Broad Institute Genomics Platform"/>
            <consortium name="The Broad Institute Genome Sequencing Center for Infectious Disease"/>
            <person name="Wu L."/>
            <person name="Ma J."/>
        </authorList>
    </citation>
    <scope>NUCLEOTIDE SEQUENCE [LARGE SCALE GENOMIC DNA]</scope>
    <source>
        <strain evidence="4 5">JCM 3367</strain>
    </source>
</reference>
<gene>
    <name evidence="4" type="primary">flgD</name>
    <name evidence="4" type="ORF">GCM10010201_10950</name>
</gene>
<evidence type="ECO:0000313" key="5">
    <source>
        <dbReference type="Proteomes" id="UP001499978"/>
    </source>
</evidence>
<feature type="region of interest" description="Disordered" evidence="3">
    <location>
        <begin position="1"/>
        <end position="31"/>
    </location>
</feature>
<evidence type="ECO:0000256" key="3">
    <source>
        <dbReference type="SAM" id="MobiDB-lite"/>
    </source>
</evidence>
<organism evidence="4 5">
    <name type="scientific">Pilimelia columellifera subsp. columellifera</name>
    <dbReference type="NCBI Taxonomy" id="706583"/>
    <lineage>
        <taxon>Bacteria</taxon>
        <taxon>Bacillati</taxon>
        <taxon>Actinomycetota</taxon>
        <taxon>Actinomycetes</taxon>
        <taxon>Micromonosporales</taxon>
        <taxon>Micromonosporaceae</taxon>
        <taxon>Pilimelia</taxon>
    </lineage>
</organism>
<keyword evidence="2" id="KW-1005">Bacterial flagellum biogenesis</keyword>
<evidence type="ECO:0000256" key="1">
    <source>
        <dbReference type="ARBA" id="ARBA00010577"/>
    </source>
</evidence>
<sequence length="142" mass="14894">MTNPLSSSTGSPTPINQVLGKFPAQTTGGGQDMGKDTFLKLLVAQLKYQDPMSPSDGTQFLAQTAQFTQVEKLSELAKAQQSMVTAQLTLSASNMVGRTISYDDAAGVTQTGVVTSAMLGSDPTLKVGDKDVPLSSVKEVHK</sequence>
<keyword evidence="4" id="KW-0282">Flagellum</keyword>
<dbReference type="InterPro" id="IPR005648">
    <property type="entry name" value="FlgD"/>
</dbReference>
<keyword evidence="4" id="KW-0969">Cilium</keyword>
<comment type="similarity">
    <text evidence="1">Belongs to the FlgD family.</text>
</comment>
<comment type="caution">
    <text evidence="4">The sequence shown here is derived from an EMBL/GenBank/DDBJ whole genome shotgun (WGS) entry which is preliminary data.</text>
</comment>
<evidence type="ECO:0000313" key="4">
    <source>
        <dbReference type="EMBL" id="GAA2516160.1"/>
    </source>
</evidence>
<name>A0ABN3NAJ8_9ACTN</name>
<dbReference type="RefSeq" id="WP_344169212.1">
    <property type="nucleotide sequence ID" value="NZ_BAAARY010000003.1"/>
</dbReference>
<evidence type="ECO:0000256" key="2">
    <source>
        <dbReference type="ARBA" id="ARBA00022795"/>
    </source>
</evidence>
<dbReference type="Pfam" id="PF03963">
    <property type="entry name" value="FlgD"/>
    <property type="match status" value="1"/>
</dbReference>
<feature type="compositionally biased region" description="Polar residues" evidence="3">
    <location>
        <begin position="1"/>
        <end position="16"/>
    </location>
</feature>